<keyword evidence="1" id="KW-0540">Nuclease</keyword>
<keyword evidence="1" id="KW-0255">Endonuclease</keyword>
<evidence type="ECO:0000313" key="2">
    <source>
        <dbReference type="EMBL" id="VFK72428.1"/>
    </source>
</evidence>
<protein>
    <submittedName>
        <fullName evidence="1">Restriction endonuclease BglII</fullName>
    </submittedName>
</protein>
<sequence length="172" mass="19759">MCRLGLSHIFLELQEILLSVEIRVLDKKQANGAGRVRELIDRKFDEYADWVQSKSGDIDWVKRLRFNKTVLSRIGVEIQVSGRSDLLARDIVHIRNNLQDSHIDAGIIVVPSNEFEYFLTDRVANYSYAVRYIEEELREAQSYPIILIAVEHDGFSDAPLPKKITNRGKSNS</sequence>
<dbReference type="GO" id="GO:0000287">
    <property type="term" value="F:magnesium ion binding"/>
    <property type="evidence" value="ECO:0007669"/>
    <property type="project" value="InterPro"/>
</dbReference>
<dbReference type="InterPro" id="IPR011338">
    <property type="entry name" value="BamHI/BglII/BstY"/>
</dbReference>
<dbReference type="GO" id="GO:0003677">
    <property type="term" value="F:DNA binding"/>
    <property type="evidence" value="ECO:0007669"/>
    <property type="project" value="InterPro"/>
</dbReference>
<evidence type="ECO:0000313" key="1">
    <source>
        <dbReference type="EMBL" id="VFK66415.1"/>
    </source>
</evidence>
<dbReference type="GO" id="GO:0009036">
    <property type="term" value="F:type II site-specific deoxyribonuclease activity"/>
    <property type="evidence" value="ECO:0007669"/>
    <property type="project" value="InterPro"/>
</dbReference>
<accession>A0A451AKE5</accession>
<dbReference type="AlphaFoldDB" id="A0A451AKE5"/>
<dbReference type="Gene3D" id="3.40.91.20">
    <property type="match status" value="1"/>
</dbReference>
<proteinExistence type="predicted"/>
<organism evidence="1">
    <name type="scientific">Candidatus Kentrum sp. UNK</name>
    <dbReference type="NCBI Taxonomy" id="2126344"/>
    <lineage>
        <taxon>Bacteria</taxon>
        <taxon>Pseudomonadati</taxon>
        <taxon>Pseudomonadota</taxon>
        <taxon>Gammaproteobacteria</taxon>
        <taxon>Candidatus Kentrum</taxon>
    </lineage>
</organism>
<dbReference type="Pfam" id="PF09195">
    <property type="entry name" value="Endonuc-BglII"/>
    <property type="match status" value="1"/>
</dbReference>
<dbReference type="SUPFAM" id="SSF52980">
    <property type="entry name" value="Restriction endonuclease-like"/>
    <property type="match status" value="1"/>
</dbReference>
<dbReference type="EMBL" id="CAADGD010000114">
    <property type="protein sequence ID" value="VFK72428.1"/>
    <property type="molecule type" value="Genomic_DNA"/>
</dbReference>
<reference evidence="1" key="1">
    <citation type="submission" date="2019-02" db="EMBL/GenBank/DDBJ databases">
        <authorList>
            <person name="Gruber-Vodicka R. H."/>
            <person name="Seah K. B. B."/>
        </authorList>
    </citation>
    <scope>NUCLEOTIDE SEQUENCE</scope>
    <source>
        <strain evidence="2">BECK_BY19</strain>
        <strain evidence="1">BECK_BY8</strain>
    </source>
</reference>
<dbReference type="InterPro" id="IPR015278">
    <property type="entry name" value="BglII-like"/>
</dbReference>
<dbReference type="InterPro" id="IPR011335">
    <property type="entry name" value="Restrct_endonuc-II-like"/>
</dbReference>
<gene>
    <name evidence="1" type="ORF">BECKUNK1418G_GA0071005_10928</name>
    <name evidence="2" type="ORF">BECKUNK1418H_GA0071006_11147</name>
</gene>
<name>A0A451AKE5_9GAMM</name>
<keyword evidence="1" id="KW-0378">Hydrolase</keyword>
<dbReference type="GO" id="GO:0009307">
    <property type="term" value="P:DNA restriction-modification system"/>
    <property type="evidence" value="ECO:0007669"/>
    <property type="project" value="InterPro"/>
</dbReference>
<dbReference type="EMBL" id="CAADFZ010000092">
    <property type="protein sequence ID" value="VFK66415.1"/>
    <property type="molecule type" value="Genomic_DNA"/>
</dbReference>